<comment type="function">
    <text evidence="2 9">Catalyzes the dehydration of D-mannonate.</text>
</comment>
<dbReference type="RefSeq" id="WP_163074689.1">
    <property type="nucleotide sequence ID" value="NZ_CP048630.1"/>
</dbReference>
<dbReference type="GO" id="GO:0030145">
    <property type="term" value="F:manganese ion binding"/>
    <property type="evidence" value="ECO:0007669"/>
    <property type="project" value="TreeGrafter"/>
</dbReference>
<evidence type="ECO:0000256" key="5">
    <source>
        <dbReference type="ARBA" id="ARBA00012927"/>
    </source>
</evidence>
<comment type="pathway">
    <text evidence="3 9">Carbohydrate metabolism; pentose and glucuronate interconversion.</text>
</comment>
<dbReference type="Pfam" id="PF03786">
    <property type="entry name" value="UxuA"/>
    <property type="match status" value="1"/>
</dbReference>
<comment type="similarity">
    <text evidence="4 9">Belongs to the mannonate dehydratase family.</text>
</comment>
<dbReference type="GO" id="GO:0008927">
    <property type="term" value="F:mannonate dehydratase activity"/>
    <property type="evidence" value="ECO:0007669"/>
    <property type="project" value="UniProtKB-UniRule"/>
</dbReference>
<gene>
    <name evidence="9 10" type="primary">uxuA</name>
    <name evidence="10" type="ORF">G3A50_07655</name>
</gene>
<name>A0A6P1YPC6_9HYPH</name>
<dbReference type="UniPathway" id="UPA00246"/>
<organism evidence="10 11">
    <name type="scientific">Ancylobacter pratisalsi</name>
    <dbReference type="NCBI Taxonomy" id="1745854"/>
    <lineage>
        <taxon>Bacteria</taxon>
        <taxon>Pseudomonadati</taxon>
        <taxon>Pseudomonadota</taxon>
        <taxon>Alphaproteobacteria</taxon>
        <taxon>Hyphomicrobiales</taxon>
        <taxon>Xanthobacteraceae</taxon>
        <taxon>Ancylobacter</taxon>
    </lineage>
</organism>
<evidence type="ECO:0000256" key="3">
    <source>
        <dbReference type="ARBA" id="ARBA00004892"/>
    </source>
</evidence>
<dbReference type="GO" id="GO:0008198">
    <property type="term" value="F:ferrous iron binding"/>
    <property type="evidence" value="ECO:0007669"/>
    <property type="project" value="TreeGrafter"/>
</dbReference>
<proteinExistence type="inferred from homology"/>
<comment type="catalytic activity">
    <reaction evidence="1 9">
        <text>D-mannonate = 2-dehydro-3-deoxy-D-gluconate + H2O</text>
        <dbReference type="Rhea" id="RHEA:20097"/>
        <dbReference type="ChEBI" id="CHEBI:15377"/>
        <dbReference type="ChEBI" id="CHEBI:17767"/>
        <dbReference type="ChEBI" id="CHEBI:57990"/>
        <dbReference type="EC" id="4.2.1.8"/>
    </reaction>
</comment>
<sequence>MRQTWRWFGPKDLVSVDDMMQAGVEGVVSALHHVPTGAVWTREEIARRQSQLAQMKDGAPSGLRWEVVESLPVSEDIKKQKGDWRAHLANYKTSLHALREAGIEVICYNFMPVLDWTRTDLAWRRPNGATCMRFDLVDFAAFDIHILARPGAAEDFPPDVVEDAGRRFARMDDETRATLARNVVFGLPGAAENFTLEDVRAHLSEYASISAEQLRTHLIDFLSEVAPLAQELGLRLCCHPDDPPFSLLGLPRVMSTEADYRTVMDAVDLSANGITLCSGSLGARPDNDLPGMMERLGERVHFLHLRNVHRESDTVMGSFYEAEHLGGGTDMVALIGAALKEEARRRKAGRADISIPMRPDHGQDILDDLNRKGQPGYPAIGRLKGLAELRGIMAALSHPVAGAGAEAPRS</sequence>
<dbReference type="KEGG" id="apra:G3A50_07655"/>
<keyword evidence="8 9" id="KW-0456">Lyase</keyword>
<keyword evidence="7 9" id="KW-0464">Manganese</keyword>
<evidence type="ECO:0000256" key="4">
    <source>
        <dbReference type="ARBA" id="ARBA00007389"/>
    </source>
</evidence>
<protein>
    <recommendedName>
        <fullName evidence="5 9">Mannonate dehydratase</fullName>
        <ecNumber evidence="5 9">4.2.1.8</ecNumber>
    </recommendedName>
    <alternativeName>
        <fullName evidence="9">D-mannonate hydro-lyase</fullName>
    </alternativeName>
</protein>
<dbReference type="NCBIfam" id="NF003027">
    <property type="entry name" value="PRK03906.1"/>
    <property type="match status" value="1"/>
</dbReference>
<dbReference type="InterPro" id="IPR036237">
    <property type="entry name" value="Xyl_isomerase-like_sf"/>
</dbReference>
<dbReference type="EC" id="4.2.1.8" evidence="5 9"/>
<accession>A0A6P1YPC6</accession>
<evidence type="ECO:0000256" key="6">
    <source>
        <dbReference type="ARBA" id="ARBA00023004"/>
    </source>
</evidence>
<dbReference type="GO" id="GO:0042840">
    <property type="term" value="P:D-glucuronate catabolic process"/>
    <property type="evidence" value="ECO:0007669"/>
    <property type="project" value="TreeGrafter"/>
</dbReference>
<dbReference type="EMBL" id="CP048630">
    <property type="protein sequence ID" value="QIB33594.1"/>
    <property type="molecule type" value="Genomic_DNA"/>
</dbReference>
<dbReference type="HAMAP" id="MF_00106">
    <property type="entry name" value="UxuA"/>
    <property type="match status" value="1"/>
</dbReference>
<dbReference type="PANTHER" id="PTHR30387">
    <property type="entry name" value="MANNONATE DEHYDRATASE"/>
    <property type="match status" value="1"/>
</dbReference>
<evidence type="ECO:0000256" key="8">
    <source>
        <dbReference type="ARBA" id="ARBA00023239"/>
    </source>
</evidence>
<dbReference type="Gene3D" id="3.20.20.150">
    <property type="entry name" value="Divalent-metal-dependent TIM barrel enzymes"/>
    <property type="match status" value="2"/>
</dbReference>
<dbReference type="PIRSF" id="PIRSF016049">
    <property type="entry name" value="Man_dehyd"/>
    <property type="match status" value="1"/>
</dbReference>
<evidence type="ECO:0000313" key="11">
    <source>
        <dbReference type="Proteomes" id="UP000464751"/>
    </source>
</evidence>
<evidence type="ECO:0000313" key="10">
    <source>
        <dbReference type="EMBL" id="QIB33594.1"/>
    </source>
</evidence>
<dbReference type="NCBIfam" id="TIGR00695">
    <property type="entry name" value="uxuA"/>
    <property type="match status" value="1"/>
</dbReference>
<keyword evidence="6 9" id="KW-0408">Iron</keyword>
<evidence type="ECO:0000256" key="7">
    <source>
        <dbReference type="ARBA" id="ARBA00023211"/>
    </source>
</evidence>
<dbReference type="PANTHER" id="PTHR30387:SF2">
    <property type="entry name" value="MANNONATE DEHYDRATASE"/>
    <property type="match status" value="1"/>
</dbReference>
<dbReference type="SUPFAM" id="SSF51658">
    <property type="entry name" value="Xylose isomerase-like"/>
    <property type="match status" value="1"/>
</dbReference>
<dbReference type="InterPro" id="IPR004628">
    <property type="entry name" value="Man_deHydtase"/>
</dbReference>
<evidence type="ECO:0000256" key="9">
    <source>
        <dbReference type="HAMAP-Rule" id="MF_00106"/>
    </source>
</evidence>
<dbReference type="Proteomes" id="UP000464751">
    <property type="component" value="Chromosome"/>
</dbReference>
<comment type="cofactor">
    <cofactor evidence="9">
        <name>Fe(2+)</name>
        <dbReference type="ChEBI" id="CHEBI:29033"/>
    </cofactor>
    <cofactor evidence="9">
        <name>Mn(2+)</name>
        <dbReference type="ChEBI" id="CHEBI:29035"/>
    </cofactor>
</comment>
<dbReference type="AlphaFoldDB" id="A0A6P1YPC6"/>
<reference evidence="10 11" key="1">
    <citation type="submission" date="2020-02" db="EMBL/GenBank/DDBJ databases">
        <authorList>
            <person name="Li G."/>
        </authorList>
    </citation>
    <scope>NUCLEOTIDE SEQUENCE [LARGE SCALE GENOMIC DNA]</scope>
    <source>
        <strain evidence="10 11">DSM 102029</strain>
    </source>
</reference>
<evidence type="ECO:0000256" key="1">
    <source>
        <dbReference type="ARBA" id="ARBA00001794"/>
    </source>
</evidence>
<evidence type="ECO:0000256" key="2">
    <source>
        <dbReference type="ARBA" id="ARBA00002713"/>
    </source>
</evidence>
<keyword evidence="11" id="KW-1185">Reference proteome</keyword>